<evidence type="ECO:0000313" key="7">
    <source>
        <dbReference type="Proteomes" id="UP000051576"/>
    </source>
</evidence>
<keyword evidence="4 5" id="KW-0472">Membrane</keyword>
<evidence type="ECO:0000256" key="1">
    <source>
        <dbReference type="ARBA" id="ARBA00004141"/>
    </source>
</evidence>
<sequence>MIVTVLIIITLIVAYLRGSRWGLLQMLIRFLGLIVILVLAQNLAGKLGNLVDNFLTLIGKQDLISAHFNYWLCYLLISMLGFVILKRLANLFGWLTKLPLVHGLNAFAGGLVALMIAILLVYLSLKIIGFWPSTALQTAIGQSWLAQLILKQIPLILDNLTFS</sequence>
<dbReference type="Proteomes" id="UP000051576">
    <property type="component" value="Unassembled WGS sequence"/>
</dbReference>
<keyword evidence="3 5" id="KW-1133">Transmembrane helix</keyword>
<evidence type="ECO:0000256" key="2">
    <source>
        <dbReference type="ARBA" id="ARBA00022692"/>
    </source>
</evidence>
<dbReference type="InterPro" id="IPR003825">
    <property type="entry name" value="Colicin-V_CvpA"/>
</dbReference>
<dbReference type="EMBL" id="AYYX01000018">
    <property type="protein sequence ID" value="KRM88905.1"/>
    <property type="molecule type" value="Genomic_DNA"/>
</dbReference>
<reference evidence="6 7" key="1">
    <citation type="journal article" date="2015" name="Genome Announc.">
        <title>Expanding the biotechnology potential of lactobacilli through comparative genomics of 213 strains and associated genera.</title>
        <authorList>
            <person name="Sun Z."/>
            <person name="Harris H.M."/>
            <person name="McCann A."/>
            <person name="Guo C."/>
            <person name="Argimon S."/>
            <person name="Zhang W."/>
            <person name="Yang X."/>
            <person name="Jeffery I.B."/>
            <person name="Cooney J.C."/>
            <person name="Kagawa T.F."/>
            <person name="Liu W."/>
            <person name="Song Y."/>
            <person name="Salvetti E."/>
            <person name="Wrobel A."/>
            <person name="Rasinkangas P."/>
            <person name="Parkhill J."/>
            <person name="Rea M.C."/>
            <person name="O'Sullivan O."/>
            <person name="Ritari J."/>
            <person name="Douillard F.P."/>
            <person name="Paul Ross R."/>
            <person name="Yang R."/>
            <person name="Briner A.E."/>
            <person name="Felis G.E."/>
            <person name="de Vos W.M."/>
            <person name="Barrangou R."/>
            <person name="Klaenhammer T.R."/>
            <person name="Caufield P.W."/>
            <person name="Cui Y."/>
            <person name="Zhang H."/>
            <person name="O'Toole P.W."/>
        </authorList>
    </citation>
    <scope>NUCLEOTIDE SEQUENCE [LARGE SCALE GENOMIC DNA]</scope>
    <source>
        <strain evidence="6 7">DSM 20605</strain>
    </source>
</reference>
<evidence type="ECO:0000313" key="6">
    <source>
        <dbReference type="EMBL" id="KRM88905.1"/>
    </source>
</evidence>
<dbReference type="GO" id="GO:0009403">
    <property type="term" value="P:toxin biosynthetic process"/>
    <property type="evidence" value="ECO:0007669"/>
    <property type="project" value="InterPro"/>
</dbReference>
<accession>A0A0R2CK48</accession>
<organism evidence="6 7">
    <name type="scientific">Liquorilactobacillus vini DSM 20605</name>
    <dbReference type="NCBI Taxonomy" id="1133569"/>
    <lineage>
        <taxon>Bacteria</taxon>
        <taxon>Bacillati</taxon>
        <taxon>Bacillota</taxon>
        <taxon>Bacilli</taxon>
        <taxon>Lactobacillales</taxon>
        <taxon>Lactobacillaceae</taxon>
        <taxon>Liquorilactobacillus</taxon>
    </lineage>
</organism>
<feature type="transmembrane region" description="Helical" evidence="5">
    <location>
        <begin position="68"/>
        <end position="85"/>
    </location>
</feature>
<dbReference type="RefSeq" id="WP_010579478.1">
    <property type="nucleotide sequence ID" value="NZ_AHYZ01000012.1"/>
</dbReference>
<dbReference type="eggNOG" id="COG1286">
    <property type="taxonomic scope" value="Bacteria"/>
</dbReference>
<protein>
    <recommendedName>
        <fullName evidence="8">CvpA family protein</fullName>
    </recommendedName>
</protein>
<name>A0A0R2CK48_9LACO</name>
<dbReference type="GO" id="GO:0016020">
    <property type="term" value="C:membrane"/>
    <property type="evidence" value="ECO:0007669"/>
    <property type="project" value="UniProtKB-SubCell"/>
</dbReference>
<comment type="subcellular location">
    <subcellularLocation>
        <location evidence="1">Membrane</location>
        <topology evidence="1">Multi-pass membrane protein</topology>
    </subcellularLocation>
</comment>
<feature type="transmembrane region" description="Helical" evidence="5">
    <location>
        <begin position="28"/>
        <end position="47"/>
    </location>
</feature>
<keyword evidence="7" id="KW-1185">Reference proteome</keyword>
<gene>
    <name evidence="6" type="ORF">FD21_GL000624</name>
</gene>
<dbReference type="PATRIC" id="fig|1133569.4.peg.668"/>
<dbReference type="Pfam" id="PF02674">
    <property type="entry name" value="Colicin_V"/>
    <property type="match status" value="1"/>
</dbReference>
<dbReference type="STRING" id="1133569.FD21_GL000624"/>
<evidence type="ECO:0000256" key="3">
    <source>
        <dbReference type="ARBA" id="ARBA00022989"/>
    </source>
</evidence>
<dbReference type="OrthoDB" id="2143375at2"/>
<feature type="transmembrane region" description="Helical" evidence="5">
    <location>
        <begin position="105"/>
        <end position="125"/>
    </location>
</feature>
<proteinExistence type="predicted"/>
<evidence type="ECO:0008006" key="8">
    <source>
        <dbReference type="Google" id="ProtNLM"/>
    </source>
</evidence>
<evidence type="ECO:0000256" key="5">
    <source>
        <dbReference type="SAM" id="Phobius"/>
    </source>
</evidence>
<comment type="caution">
    <text evidence="6">The sequence shown here is derived from an EMBL/GenBank/DDBJ whole genome shotgun (WGS) entry which is preliminary data.</text>
</comment>
<dbReference type="AlphaFoldDB" id="A0A0R2CK48"/>
<keyword evidence="2 5" id="KW-0812">Transmembrane</keyword>
<evidence type="ECO:0000256" key="4">
    <source>
        <dbReference type="ARBA" id="ARBA00023136"/>
    </source>
</evidence>